<feature type="compositionally biased region" description="Basic residues" evidence="6">
    <location>
        <begin position="173"/>
        <end position="187"/>
    </location>
</feature>
<evidence type="ECO:0000256" key="2">
    <source>
        <dbReference type="ARBA" id="ARBA00023015"/>
    </source>
</evidence>
<evidence type="ECO:0000256" key="5">
    <source>
        <dbReference type="ARBA" id="ARBA00023242"/>
    </source>
</evidence>
<feature type="region of interest" description="Disordered" evidence="6">
    <location>
        <begin position="145"/>
        <end position="204"/>
    </location>
</feature>
<proteinExistence type="predicted"/>
<dbReference type="AlphaFoldDB" id="A0A3P6BGS4"/>
<evidence type="ECO:0000259" key="7">
    <source>
        <dbReference type="PROSITE" id="PS50888"/>
    </source>
</evidence>
<keyword evidence="4" id="KW-0804">Transcription</keyword>
<dbReference type="PANTHER" id="PTHR45855">
    <property type="entry name" value="TRANSCRIPTION FACTOR PIF1-RELATED"/>
    <property type="match status" value="1"/>
</dbReference>
<comment type="subcellular location">
    <subcellularLocation>
        <location evidence="1">Nucleus</location>
    </subcellularLocation>
</comment>
<dbReference type="SMART" id="SM00353">
    <property type="entry name" value="HLH"/>
    <property type="match status" value="1"/>
</dbReference>
<keyword evidence="5" id="KW-0539">Nucleus</keyword>
<dbReference type="Gene3D" id="4.10.280.10">
    <property type="entry name" value="Helix-loop-helix DNA-binding domain"/>
    <property type="match status" value="1"/>
</dbReference>
<dbReference type="Pfam" id="PF00010">
    <property type="entry name" value="HLH"/>
    <property type="match status" value="1"/>
</dbReference>
<evidence type="ECO:0000313" key="8">
    <source>
        <dbReference type="EMBL" id="VDC99843.1"/>
    </source>
</evidence>
<dbReference type="InterPro" id="IPR011598">
    <property type="entry name" value="bHLH_dom"/>
</dbReference>
<evidence type="ECO:0000256" key="6">
    <source>
        <dbReference type="SAM" id="MobiDB-lite"/>
    </source>
</evidence>
<dbReference type="InterPro" id="IPR036638">
    <property type="entry name" value="HLH_DNA-bd_sf"/>
</dbReference>
<keyword evidence="3" id="KW-0238">DNA-binding</keyword>
<dbReference type="PROSITE" id="PS50888">
    <property type="entry name" value="BHLH"/>
    <property type="match status" value="1"/>
</dbReference>
<protein>
    <recommendedName>
        <fullName evidence="7">BHLH domain-containing protein</fullName>
    </recommendedName>
</protein>
<dbReference type="InterPro" id="IPR047265">
    <property type="entry name" value="PIF1-like_bHLH"/>
</dbReference>
<evidence type="ECO:0000256" key="3">
    <source>
        <dbReference type="ARBA" id="ARBA00023125"/>
    </source>
</evidence>
<dbReference type="EMBL" id="LR031574">
    <property type="protein sequence ID" value="VDC99843.1"/>
    <property type="molecule type" value="Genomic_DNA"/>
</dbReference>
<dbReference type="CDD" id="cd11445">
    <property type="entry name" value="bHLH_AtPIF_like"/>
    <property type="match status" value="1"/>
</dbReference>
<evidence type="ECO:0000256" key="1">
    <source>
        <dbReference type="ARBA" id="ARBA00004123"/>
    </source>
</evidence>
<evidence type="ECO:0000256" key="4">
    <source>
        <dbReference type="ARBA" id="ARBA00023163"/>
    </source>
</evidence>
<dbReference type="GO" id="GO:0003677">
    <property type="term" value="F:DNA binding"/>
    <property type="evidence" value="ECO:0007669"/>
    <property type="project" value="UniProtKB-KW"/>
</dbReference>
<keyword evidence="2" id="KW-0805">Transcription regulation</keyword>
<name>A0A3P6BGS4_BRACM</name>
<sequence length="359" mass="40608">MMFVLTKLIYCSCRLKDQEYMELVFENGQFLAKSQRSEAFSLENQRTKSIVDLYEDEYNEDFMKSIIHGADKKLQVCSRNIMFFIVAAYETKMLMNHHLNLVQSLKASSSKKMVVDYENRKDNEFIPPDEQSVVAERSVELGFDSTDFTEDSEGSTYLSSSLDDESDDPRPRVPARTRKSLVKRRRSNSNELYNSSEKKQRSDINKKMRKLQNLLPNSGKDDNESTLDEAINYMTTLQLQVQMMTMSNRFAAPAMMLPLGPHYSQMGLPTCMQMGLPQFLPPPVLGSGGNSPDMLRFLNHPTGLITPMQNSALFTPMGNYFPRSVPPSCAAFPNQIQNSTSLSNLDDARTDGGSLSGKK</sequence>
<dbReference type="InterPro" id="IPR031066">
    <property type="entry name" value="bHLH_ALC-like_plant"/>
</dbReference>
<dbReference type="GO" id="GO:0046983">
    <property type="term" value="F:protein dimerization activity"/>
    <property type="evidence" value="ECO:0007669"/>
    <property type="project" value="InterPro"/>
</dbReference>
<feature type="region of interest" description="Disordered" evidence="6">
    <location>
        <begin position="340"/>
        <end position="359"/>
    </location>
</feature>
<accession>A0A3P6BGS4</accession>
<organism evidence="8">
    <name type="scientific">Brassica campestris</name>
    <name type="common">Field mustard</name>
    <dbReference type="NCBI Taxonomy" id="3711"/>
    <lineage>
        <taxon>Eukaryota</taxon>
        <taxon>Viridiplantae</taxon>
        <taxon>Streptophyta</taxon>
        <taxon>Embryophyta</taxon>
        <taxon>Tracheophyta</taxon>
        <taxon>Spermatophyta</taxon>
        <taxon>Magnoliopsida</taxon>
        <taxon>eudicotyledons</taxon>
        <taxon>Gunneridae</taxon>
        <taxon>Pentapetalae</taxon>
        <taxon>rosids</taxon>
        <taxon>malvids</taxon>
        <taxon>Brassicales</taxon>
        <taxon>Brassicaceae</taxon>
        <taxon>Brassiceae</taxon>
        <taxon>Brassica</taxon>
    </lineage>
</organism>
<reference evidence="8" key="1">
    <citation type="submission" date="2018-11" db="EMBL/GenBank/DDBJ databases">
        <authorList>
            <consortium name="Genoscope - CEA"/>
            <person name="William W."/>
        </authorList>
    </citation>
    <scope>NUCLEOTIDE SEQUENCE</scope>
</reference>
<dbReference type="PANTHER" id="PTHR45855:SF14">
    <property type="entry name" value="TRANSCRIPTION FACTOR PIF6"/>
    <property type="match status" value="1"/>
</dbReference>
<gene>
    <name evidence="8" type="ORF">BRAA07T30227Z</name>
</gene>
<dbReference type="GO" id="GO:0005634">
    <property type="term" value="C:nucleus"/>
    <property type="evidence" value="ECO:0007669"/>
    <property type="project" value="UniProtKB-SubCell"/>
</dbReference>
<dbReference type="SUPFAM" id="SSF47459">
    <property type="entry name" value="HLH, helix-loop-helix DNA-binding domain"/>
    <property type="match status" value="1"/>
</dbReference>
<feature type="domain" description="BHLH" evidence="7">
    <location>
        <begin position="188"/>
        <end position="237"/>
    </location>
</feature>